<organism evidence="2 3">
    <name type="scientific">Paraburkholderia metrosideri</name>
    <dbReference type="NCBI Taxonomy" id="580937"/>
    <lineage>
        <taxon>Bacteria</taxon>
        <taxon>Pseudomonadati</taxon>
        <taxon>Pseudomonadota</taxon>
        <taxon>Betaproteobacteria</taxon>
        <taxon>Burkholderiales</taxon>
        <taxon>Burkholderiaceae</taxon>
        <taxon>Paraburkholderia</taxon>
    </lineage>
</organism>
<dbReference type="PANTHER" id="PTHR33164:SF43">
    <property type="entry name" value="HTH-TYPE TRANSCRIPTIONAL REPRESSOR YETL"/>
    <property type="match status" value="1"/>
</dbReference>
<dbReference type="InterPro" id="IPR000835">
    <property type="entry name" value="HTH_MarR-typ"/>
</dbReference>
<dbReference type="Pfam" id="PF12802">
    <property type="entry name" value="MarR_2"/>
    <property type="match status" value="1"/>
</dbReference>
<protein>
    <submittedName>
        <fullName evidence="2">MarR family transcriptional regulator</fullName>
    </submittedName>
</protein>
<dbReference type="SUPFAM" id="SSF46785">
    <property type="entry name" value="Winged helix' DNA-binding domain"/>
    <property type="match status" value="1"/>
</dbReference>
<dbReference type="Gene3D" id="1.10.10.10">
    <property type="entry name" value="Winged helix-like DNA-binding domain superfamily/Winged helix DNA-binding domain"/>
    <property type="match status" value="1"/>
</dbReference>
<evidence type="ECO:0000259" key="1">
    <source>
        <dbReference type="PROSITE" id="PS50995"/>
    </source>
</evidence>
<comment type="caution">
    <text evidence="2">The sequence shown here is derived from an EMBL/GenBank/DDBJ whole genome shotgun (WGS) entry which is preliminary data.</text>
</comment>
<sequence>MTETFHLSSAAGGGYEMGENVGYLVARVTSTLMNLVTQRTQAELDITATQGRTLYMVASGRCVLAVELAREFGIDASAVTRLIDRLAQRKLLTRERSTADRRVVRLAVTPEGQDIAARMPVIFNEVLDRLLSGFTPEEVGFLKNMLRRLLVNHADFIEKNHVTATNFDRKS</sequence>
<dbReference type="SMART" id="SM00347">
    <property type="entry name" value="HTH_MARR"/>
    <property type="match status" value="1"/>
</dbReference>
<gene>
    <name evidence="2" type="ORF">PQQ63_09910</name>
</gene>
<accession>A0ABW9DPL7</accession>
<dbReference type="EMBL" id="JAQQCF010000006">
    <property type="protein sequence ID" value="MFM0637010.1"/>
    <property type="molecule type" value="Genomic_DNA"/>
</dbReference>
<dbReference type="Proteomes" id="UP001629432">
    <property type="component" value="Unassembled WGS sequence"/>
</dbReference>
<dbReference type="InterPro" id="IPR039422">
    <property type="entry name" value="MarR/SlyA-like"/>
</dbReference>
<dbReference type="PANTHER" id="PTHR33164">
    <property type="entry name" value="TRANSCRIPTIONAL REGULATOR, MARR FAMILY"/>
    <property type="match status" value="1"/>
</dbReference>
<feature type="domain" description="HTH marR-type" evidence="1">
    <location>
        <begin position="18"/>
        <end position="151"/>
    </location>
</feature>
<dbReference type="RefSeq" id="WP_408335342.1">
    <property type="nucleotide sequence ID" value="NZ_JAQQCF010000006.1"/>
</dbReference>
<dbReference type="InterPro" id="IPR036390">
    <property type="entry name" value="WH_DNA-bd_sf"/>
</dbReference>
<name>A0ABW9DPL7_9BURK</name>
<evidence type="ECO:0000313" key="2">
    <source>
        <dbReference type="EMBL" id="MFM0637010.1"/>
    </source>
</evidence>
<evidence type="ECO:0000313" key="3">
    <source>
        <dbReference type="Proteomes" id="UP001629432"/>
    </source>
</evidence>
<proteinExistence type="predicted"/>
<dbReference type="PRINTS" id="PR00598">
    <property type="entry name" value="HTHMARR"/>
</dbReference>
<reference evidence="2 3" key="1">
    <citation type="journal article" date="2024" name="Chem. Sci.">
        <title>Discovery of megapolipeptins by genome mining of a Burkholderiales bacteria collection.</title>
        <authorList>
            <person name="Paulo B.S."/>
            <person name="Recchia M.J.J."/>
            <person name="Lee S."/>
            <person name="Fergusson C.H."/>
            <person name="Romanowski S.B."/>
            <person name="Hernandez A."/>
            <person name="Krull N."/>
            <person name="Liu D.Y."/>
            <person name="Cavanagh H."/>
            <person name="Bos A."/>
            <person name="Gray C.A."/>
            <person name="Murphy B.T."/>
            <person name="Linington R.G."/>
            <person name="Eustaquio A.S."/>
        </authorList>
    </citation>
    <scope>NUCLEOTIDE SEQUENCE [LARGE SCALE GENOMIC DNA]</scope>
    <source>
        <strain evidence="2 3">RL17-338-BIC-A</strain>
    </source>
</reference>
<dbReference type="PROSITE" id="PS50995">
    <property type="entry name" value="HTH_MARR_2"/>
    <property type="match status" value="1"/>
</dbReference>
<dbReference type="InterPro" id="IPR036388">
    <property type="entry name" value="WH-like_DNA-bd_sf"/>
</dbReference>
<keyword evidence="3" id="KW-1185">Reference proteome</keyword>